<proteinExistence type="predicted"/>
<dbReference type="EMBL" id="LR882963">
    <property type="protein sequence ID" value="CAD5961197.1"/>
    <property type="molecule type" value="Genomic_DNA"/>
</dbReference>
<feature type="compositionally biased region" description="Basic and acidic residues" evidence="1">
    <location>
        <begin position="71"/>
        <end position="86"/>
    </location>
</feature>
<protein>
    <submittedName>
        <fullName evidence="2">Uncharacterized protein</fullName>
    </submittedName>
</protein>
<organism evidence="2 4">
    <name type="scientific">Planktothrix agardhii</name>
    <name type="common">Oscillatoria agardhii</name>
    <dbReference type="NCBI Taxonomy" id="1160"/>
    <lineage>
        <taxon>Bacteria</taxon>
        <taxon>Bacillati</taxon>
        <taxon>Cyanobacteriota</taxon>
        <taxon>Cyanophyceae</taxon>
        <taxon>Oscillatoriophycideae</taxon>
        <taxon>Oscillatoriales</taxon>
        <taxon>Microcoleaceae</taxon>
        <taxon>Planktothrix</taxon>
    </lineage>
</organism>
<dbReference type="RefSeq" id="WP_254032492.1">
    <property type="nucleotide sequence ID" value="NZ_LR882963.1"/>
</dbReference>
<dbReference type="Proteomes" id="UP001153761">
    <property type="component" value="Chromosome"/>
</dbReference>
<reference evidence="2" key="1">
    <citation type="submission" date="2020-09" db="EMBL/GenBank/DDBJ databases">
        <authorList>
            <person name="Blom J."/>
        </authorList>
    </citation>
    <scope>NUCLEOTIDE SEQUENCE</scope>
    <source>
        <strain evidence="2">No.66</strain>
    </source>
</reference>
<evidence type="ECO:0000256" key="1">
    <source>
        <dbReference type="SAM" id="MobiDB-lite"/>
    </source>
</evidence>
<dbReference type="AlphaFoldDB" id="A0AAD1V3S5"/>
<name>A0AAD1V3S5_PLAAG</name>
<dbReference type="EMBL" id="LR882963">
    <property type="protein sequence ID" value="CAD5960724.1"/>
    <property type="molecule type" value="Genomic_DNA"/>
</dbReference>
<evidence type="ECO:0000313" key="3">
    <source>
        <dbReference type="EMBL" id="CAD5961197.1"/>
    </source>
</evidence>
<feature type="region of interest" description="Disordered" evidence="1">
    <location>
        <begin position="47"/>
        <end position="86"/>
    </location>
</feature>
<sequence>MVDIRNIAGEIPGNFAQGLGDVLSRHLDAESGAKGDDWQIDTFTNDFEDEFPFDPEAPGSPYPTYGPEANRAADGKPYGDDRKNRPKVHELNQPQLAQSRGWRIVDFYPERNTKDEFYRISGTPAEIRLIIQMLRHIREIVQKFGGGDGDNTRGFSQIKAMRGWPEIKIKFYQKEKLKPGQKQPLFTVLSIALIGWSEIDKPKSKKLSISDLKQFKSKIETLFYPNKKPFILERGKEVWSYQKWEEGYASWFPAKNRQAALNVYQKLVQINNDNFDPLAVFQGKADQEKVKYTETPQKVTVLNEEKELPIYRRTVDLEFWQAWIELPKTRQKIILVSRSNQTPVDERLTT</sequence>
<evidence type="ECO:0000313" key="4">
    <source>
        <dbReference type="Proteomes" id="UP001153761"/>
    </source>
</evidence>
<gene>
    <name evidence="2" type="ORF">PANO66_03266</name>
    <name evidence="3" type="ORF">PANO66_03297</name>
</gene>
<evidence type="ECO:0000313" key="2">
    <source>
        <dbReference type="EMBL" id="CAD5960724.1"/>
    </source>
</evidence>
<accession>A0AAD1V3S5</accession>